<evidence type="ECO:0000256" key="1">
    <source>
        <dbReference type="ARBA" id="ARBA00022737"/>
    </source>
</evidence>
<feature type="compositionally biased region" description="Basic and acidic residues" evidence="4">
    <location>
        <begin position="71"/>
        <end position="81"/>
    </location>
</feature>
<name>A0A109UZS9_9SACH</name>
<feature type="compositionally biased region" description="Basic and acidic residues" evidence="4">
    <location>
        <begin position="171"/>
        <end position="180"/>
    </location>
</feature>
<feature type="region of interest" description="Disordered" evidence="4">
    <location>
        <begin position="62"/>
        <end position="110"/>
    </location>
</feature>
<organism evidence="5 6">
    <name type="scientific">Eremothecium sinecaudum</name>
    <dbReference type="NCBI Taxonomy" id="45286"/>
    <lineage>
        <taxon>Eukaryota</taxon>
        <taxon>Fungi</taxon>
        <taxon>Dikarya</taxon>
        <taxon>Ascomycota</taxon>
        <taxon>Saccharomycotina</taxon>
        <taxon>Saccharomycetes</taxon>
        <taxon>Saccharomycetales</taxon>
        <taxon>Saccharomycetaceae</taxon>
        <taxon>Eremothecium</taxon>
    </lineage>
</organism>
<keyword evidence="2 3" id="KW-0040">ANK repeat</keyword>
<feature type="repeat" description="ANK" evidence="3">
    <location>
        <begin position="417"/>
        <end position="449"/>
    </location>
</feature>
<feature type="region of interest" description="Disordered" evidence="4">
    <location>
        <begin position="874"/>
        <end position="898"/>
    </location>
</feature>
<dbReference type="SUPFAM" id="SSF48403">
    <property type="entry name" value="Ankyrin repeat"/>
    <property type="match status" value="1"/>
</dbReference>
<feature type="repeat" description="ANK" evidence="3">
    <location>
        <begin position="349"/>
        <end position="381"/>
    </location>
</feature>
<sequence>MSDRERNISSGPLKSRSLSSYLSNVGARKIELKNIAKREKENKAISEDIITASAAQCPEDGRYGTAVSLEDTDKMKPHDPGAENSASLITSAVDRNNDHDGYDAPTKSTVTEQTQLCEPMIHTRREQSFHRDLQRPAVWEHAPKDGENNEELEIARHESHKRQITDAVEPTARDIEHPLNKEPSGMENMSQEHRRTSMSTSAQLKKRKNESAMHEGDESPVSEYESDAPTEPASPPKPRLGRLIRGDQLGSLSNTRGKLASKNIPHDSDSELSDLADLNSVPISSSVFNGESSPVKTHANMNSSPRKSSDLVNSHKSHHKNLKGKNKHRKHVAVTKVVKPKKRVHRDAGGRTKLQIACDKGKYDVVRKLIEEGYDVNDQDNAGNSPLHEAALNGHFDIVKLLLDHGANVNLQSYEMFKDTPLIDASANGHLKVVEELLRRGADPTLINSKGLTAFESIEDDSDLDEEEKKIVMKIKSLLRRAVQKNRKHDGDSKAFSPRSRVRDAQSEEEDTSQNTISFKDEFYWTDISSKVGKEKLFHASKEGRLAYVGAFLENGGNADFRSFMESVKFGHEDIASLFLAFGASVNGYSKDGMTPLMAAVGRGHFGTVKLLIEAGADPTKCDRNGRSVLSYAKDSPMGLTDEKEIFFLKEAIKKRKGYVPDDEGEGNSDHNEKEECIEDVKLKDEPDVVGDRANDLVTASGKRDDFQDNEIRHFKRIKAETPTTDEDTLSSTTDRVCAEPRGAHSDQGEDAVLRSPRRRAASPLTKGAMEDLENSSNQRDKHVPQSPSRLKRSISVTSVGSDAASKKNKQDGTPTPTVTPHHETAEERDARIKSEELYKIRRMENRRKKEQEFLQKLADDERKREEERERAIQERKKREQEEEQKLQQRERELRDQEEVEKRKTIRQMYPLGLKLVDFMVKDDYHHYFPILYIVHENQRYVLDTQISIILKDPNFAKQPHTSLPVASQNLPQLWNVYKFIFLHGGYGAKTKVDFQHLSFEKQLLLEAQEYKKFTLLQLHWVLWDEIQWPGPVIKTAAENNLRELELLDLDAIPSPKNQNFPSQEGQHSNTRTVTTPARFRCRPAVTAWLSGVTLW</sequence>
<proteinExistence type="predicted"/>
<feature type="compositionally biased region" description="Polar residues" evidence="4">
    <location>
        <begin position="84"/>
        <end position="94"/>
    </location>
</feature>
<feature type="compositionally biased region" description="Acidic residues" evidence="4">
    <location>
        <begin position="218"/>
        <end position="228"/>
    </location>
</feature>
<feature type="compositionally biased region" description="Basic and acidic residues" evidence="4">
    <location>
        <begin position="739"/>
        <end position="748"/>
    </location>
</feature>
<feature type="compositionally biased region" description="Low complexity" evidence="4">
    <location>
        <begin position="9"/>
        <end position="20"/>
    </location>
</feature>
<dbReference type="SMART" id="SM00248">
    <property type="entry name" value="ANK"/>
    <property type="match status" value="5"/>
</dbReference>
<dbReference type="GeneID" id="28724813"/>
<dbReference type="EMBL" id="CP014246">
    <property type="protein sequence ID" value="AMD21523.1"/>
    <property type="molecule type" value="Genomic_DNA"/>
</dbReference>
<gene>
    <name evidence="5" type="ORF">AW171_hschr63478</name>
</gene>
<dbReference type="PROSITE" id="PS50088">
    <property type="entry name" value="ANK_REPEAT"/>
    <property type="match status" value="4"/>
</dbReference>
<dbReference type="RefSeq" id="XP_017988519.1">
    <property type="nucleotide sequence ID" value="XM_018133355.1"/>
</dbReference>
<feature type="repeat" description="ANK" evidence="3">
    <location>
        <begin position="382"/>
        <end position="414"/>
    </location>
</feature>
<evidence type="ECO:0000313" key="5">
    <source>
        <dbReference type="EMBL" id="AMD21523.1"/>
    </source>
</evidence>
<feature type="region of interest" description="Disordered" evidence="4">
    <location>
        <begin position="1"/>
        <end position="20"/>
    </location>
</feature>
<feature type="compositionally biased region" description="Basic and acidic residues" evidence="4">
    <location>
        <begin position="821"/>
        <end position="833"/>
    </location>
</feature>
<feature type="compositionally biased region" description="Basic residues" evidence="4">
    <location>
        <begin position="315"/>
        <end position="330"/>
    </location>
</feature>
<dbReference type="InterPro" id="IPR036770">
    <property type="entry name" value="Ankyrin_rpt-contain_sf"/>
</dbReference>
<dbReference type="PRINTS" id="PR01415">
    <property type="entry name" value="ANKYRIN"/>
</dbReference>
<dbReference type="Proteomes" id="UP000243052">
    <property type="component" value="Chromosome vi"/>
</dbReference>
<feature type="compositionally biased region" description="Polar residues" evidence="4">
    <location>
        <begin position="289"/>
        <end position="314"/>
    </location>
</feature>
<feature type="region of interest" description="Disordered" evidence="4">
    <location>
        <begin position="739"/>
        <end position="833"/>
    </location>
</feature>
<accession>A0A109UZS9</accession>
<reference evidence="5 6" key="1">
    <citation type="submission" date="2016-01" db="EMBL/GenBank/DDBJ databases">
        <title>Genome sequence of the yeast Holleya sinecauda.</title>
        <authorList>
            <person name="Dietrich F.S."/>
        </authorList>
    </citation>
    <scope>NUCLEOTIDE SEQUENCE [LARGE SCALE GENOMIC DNA]</scope>
    <source>
        <strain evidence="5 6">ATCC 58844</strain>
    </source>
</reference>
<keyword evidence="1" id="KW-0677">Repeat</keyword>
<dbReference type="InterPro" id="IPR002110">
    <property type="entry name" value="Ankyrin_rpt"/>
</dbReference>
<dbReference type="PROSITE" id="PS50297">
    <property type="entry name" value="ANK_REP_REGION"/>
    <property type="match status" value="4"/>
</dbReference>
<dbReference type="PANTHER" id="PTHR24171">
    <property type="entry name" value="ANKYRIN REPEAT DOMAIN-CONTAINING PROTEIN 39-RELATED"/>
    <property type="match status" value="1"/>
</dbReference>
<evidence type="ECO:0000313" key="6">
    <source>
        <dbReference type="Proteomes" id="UP000243052"/>
    </source>
</evidence>
<feature type="repeat" description="ANK" evidence="3">
    <location>
        <begin position="592"/>
        <end position="624"/>
    </location>
</feature>
<feature type="region of interest" description="Disordered" evidence="4">
    <location>
        <begin position="289"/>
        <end position="330"/>
    </location>
</feature>
<feature type="region of interest" description="Disordered" evidence="4">
    <location>
        <begin position="485"/>
        <end position="514"/>
    </location>
</feature>
<dbReference type="GO" id="GO:0004842">
    <property type="term" value="F:ubiquitin-protein transferase activity"/>
    <property type="evidence" value="ECO:0007669"/>
    <property type="project" value="TreeGrafter"/>
</dbReference>
<dbReference type="OrthoDB" id="194358at2759"/>
<dbReference type="Gene3D" id="1.25.40.20">
    <property type="entry name" value="Ankyrin repeat-containing domain"/>
    <property type="match status" value="2"/>
</dbReference>
<dbReference type="AlphaFoldDB" id="A0A109UZS9"/>
<dbReference type="GO" id="GO:0085020">
    <property type="term" value="P:protein K6-linked ubiquitination"/>
    <property type="evidence" value="ECO:0007669"/>
    <property type="project" value="TreeGrafter"/>
</dbReference>
<dbReference type="PANTHER" id="PTHR24171:SF8">
    <property type="entry name" value="BRCA1-ASSOCIATED RING DOMAIN PROTEIN 1"/>
    <property type="match status" value="1"/>
</dbReference>
<protein>
    <submittedName>
        <fullName evidence="5">HFL333Cp</fullName>
    </submittedName>
</protein>
<keyword evidence="6" id="KW-1185">Reference proteome</keyword>
<evidence type="ECO:0000256" key="2">
    <source>
        <dbReference type="ARBA" id="ARBA00023043"/>
    </source>
</evidence>
<dbReference type="STRING" id="45286.A0A109UZS9"/>
<dbReference type="Pfam" id="PF12796">
    <property type="entry name" value="Ank_2"/>
    <property type="match status" value="2"/>
</dbReference>
<feature type="region of interest" description="Disordered" evidence="4">
    <location>
        <begin position="156"/>
        <end position="273"/>
    </location>
</feature>
<evidence type="ECO:0000256" key="4">
    <source>
        <dbReference type="SAM" id="MobiDB-lite"/>
    </source>
</evidence>
<evidence type="ECO:0000256" key="3">
    <source>
        <dbReference type="PROSITE-ProRule" id="PRU00023"/>
    </source>
</evidence>